<organism evidence="8 9">
    <name type="scientific">Mariprofundus micogutta</name>
    <dbReference type="NCBI Taxonomy" id="1921010"/>
    <lineage>
        <taxon>Bacteria</taxon>
        <taxon>Pseudomonadati</taxon>
        <taxon>Pseudomonadota</taxon>
        <taxon>Candidatius Mariprofundia</taxon>
        <taxon>Mariprofundales</taxon>
        <taxon>Mariprofundaceae</taxon>
        <taxon>Mariprofundus</taxon>
    </lineage>
</organism>
<evidence type="ECO:0000256" key="3">
    <source>
        <dbReference type="ARBA" id="ARBA00022532"/>
    </source>
</evidence>
<feature type="binding site" evidence="5">
    <location>
        <begin position="319"/>
        <end position="321"/>
    </location>
    <ligand>
        <name>substrate</name>
    </ligand>
</feature>
<dbReference type="InterPro" id="IPR024083">
    <property type="entry name" value="Fumarase/histidase_N"/>
</dbReference>
<dbReference type="GO" id="GO:0006099">
    <property type="term" value="P:tricarboxylic acid cycle"/>
    <property type="evidence" value="ECO:0007669"/>
    <property type="project" value="UniProtKB-UniRule"/>
</dbReference>
<dbReference type="FunFam" id="1.10.40.30:FF:000002">
    <property type="entry name" value="Fumarate hydratase class II"/>
    <property type="match status" value="1"/>
</dbReference>
<reference evidence="8 9" key="1">
    <citation type="journal article" date="2017" name="Arch. Microbiol.">
        <title>Mariprofundus micogutta sp. nov., a novel iron-oxidizing zetaproteobacterium isolated from a deep-sea hydrothermal field at the Bayonnaise knoll of the Izu-Ogasawara arc, and a description of Mariprofundales ord. nov. and Zetaproteobacteria classis nov.</title>
        <authorList>
            <person name="Makita H."/>
            <person name="Tanaka E."/>
            <person name="Mitsunobu S."/>
            <person name="Miyazaki M."/>
            <person name="Nunoura T."/>
            <person name="Uematsu K."/>
            <person name="Takaki Y."/>
            <person name="Nishi S."/>
            <person name="Shimamura S."/>
            <person name="Takai K."/>
        </authorList>
    </citation>
    <scope>NUCLEOTIDE SEQUENCE [LARGE SCALE GENOMIC DNA]</scope>
    <source>
        <strain evidence="8 9">ET2</strain>
    </source>
</reference>
<comment type="similarity">
    <text evidence="1 5">Belongs to the class-II fumarase/aspartase family. Fumarase subfamily.</text>
</comment>
<feature type="active site" description="Proton donor/acceptor" evidence="5">
    <location>
        <position position="183"/>
    </location>
</feature>
<keyword evidence="9" id="KW-1185">Reference proteome</keyword>
<evidence type="ECO:0000313" key="8">
    <source>
        <dbReference type="EMBL" id="GAV20344.1"/>
    </source>
</evidence>
<dbReference type="InterPro" id="IPR008948">
    <property type="entry name" value="L-Aspartase-like"/>
</dbReference>
<dbReference type="GO" id="GO:0006106">
    <property type="term" value="P:fumarate metabolic process"/>
    <property type="evidence" value="ECO:0007669"/>
    <property type="project" value="InterPro"/>
</dbReference>
<comment type="function">
    <text evidence="5">Involved in the TCA cycle. Catalyzes the stereospecific interconversion of fumarate to L-malate.</text>
</comment>
<evidence type="ECO:0000259" key="6">
    <source>
        <dbReference type="Pfam" id="PF00206"/>
    </source>
</evidence>
<dbReference type="GO" id="GO:0004333">
    <property type="term" value="F:fumarate hydratase activity"/>
    <property type="evidence" value="ECO:0007669"/>
    <property type="project" value="UniProtKB-UniRule"/>
</dbReference>
<dbReference type="GO" id="GO:0005737">
    <property type="term" value="C:cytoplasm"/>
    <property type="evidence" value="ECO:0007669"/>
    <property type="project" value="UniProtKB-SubCell"/>
</dbReference>
<dbReference type="PROSITE" id="PS00163">
    <property type="entry name" value="FUMARATE_LYASES"/>
    <property type="match status" value="1"/>
</dbReference>
<dbReference type="UniPathway" id="UPA00223">
    <property type="reaction ID" value="UER01007"/>
</dbReference>
<name>A0A1L8CN74_9PROT</name>
<keyword evidence="2 5" id="KW-0963">Cytoplasm</keyword>
<dbReference type="InterPro" id="IPR022761">
    <property type="entry name" value="Fumarate_lyase_N"/>
</dbReference>
<dbReference type="Gene3D" id="1.10.275.10">
    <property type="entry name" value="Fumarase/aspartase (N-terminal domain)"/>
    <property type="match status" value="1"/>
</dbReference>
<dbReference type="InterPro" id="IPR005677">
    <property type="entry name" value="Fum_hydII"/>
</dbReference>
<feature type="binding site" evidence="5">
    <location>
        <position position="314"/>
    </location>
    <ligand>
        <name>substrate</name>
    </ligand>
</feature>
<evidence type="ECO:0000313" key="9">
    <source>
        <dbReference type="Proteomes" id="UP000231632"/>
    </source>
</evidence>
<dbReference type="FunFam" id="1.20.200.10:FF:000001">
    <property type="entry name" value="Fumarate hydratase, mitochondrial"/>
    <property type="match status" value="1"/>
</dbReference>
<keyword evidence="3 5" id="KW-0816">Tricarboxylic acid cycle</keyword>
<dbReference type="InterPro" id="IPR020557">
    <property type="entry name" value="Fumarate_lyase_CS"/>
</dbReference>
<dbReference type="HAMAP" id="MF_00743">
    <property type="entry name" value="FumaraseC"/>
    <property type="match status" value="1"/>
</dbReference>
<comment type="caution">
    <text evidence="8">The sequence shown here is derived from an EMBL/GenBank/DDBJ whole genome shotgun (WGS) entry which is preliminary data.</text>
</comment>
<evidence type="ECO:0000256" key="5">
    <source>
        <dbReference type="HAMAP-Rule" id="MF_00743"/>
    </source>
</evidence>
<dbReference type="EMBL" id="BDFD01000009">
    <property type="protein sequence ID" value="GAV20344.1"/>
    <property type="molecule type" value="Genomic_DNA"/>
</dbReference>
<dbReference type="FunFam" id="1.10.275.10:FF:000001">
    <property type="entry name" value="Fumarate hydratase, mitochondrial"/>
    <property type="match status" value="1"/>
</dbReference>
<accession>A0A1L8CN74</accession>
<dbReference type="PRINTS" id="PR00145">
    <property type="entry name" value="ARGSUCLYASE"/>
</dbReference>
<evidence type="ECO:0000256" key="2">
    <source>
        <dbReference type="ARBA" id="ARBA00022490"/>
    </source>
</evidence>
<dbReference type="STRING" id="1921010.MMIC_P1309"/>
<dbReference type="InterPro" id="IPR018951">
    <property type="entry name" value="Fumarase_C_C"/>
</dbReference>
<feature type="domain" description="Fumarate lyase N-terminal" evidence="6">
    <location>
        <begin position="12"/>
        <end position="337"/>
    </location>
</feature>
<dbReference type="PRINTS" id="PR00149">
    <property type="entry name" value="FUMRATELYASE"/>
</dbReference>
<proteinExistence type="inferred from homology"/>
<dbReference type="PANTHER" id="PTHR11444">
    <property type="entry name" value="ASPARTATEAMMONIA/ARGININOSUCCINATE/ADENYLOSUCCINATE LYASE"/>
    <property type="match status" value="1"/>
</dbReference>
<comment type="subcellular location">
    <subcellularLocation>
        <location evidence="5">Cytoplasm</location>
    </subcellularLocation>
</comment>
<evidence type="ECO:0000259" key="7">
    <source>
        <dbReference type="Pfam" id="PF10415"/>
    </source>
</evidence>
<dbReference type="CDD" id="cd01362">
    <property type="entry name" value="Fumarase_classII"/>
    <property type="match status" value="1"/>
</dbReference>
<feature type="domain" description="Fumarase C C-terminal" evidence="7">
    <location>
        <begin position="403"/>
        <end position="455"/>
    </location>
</feature>
<dbReference type="RefSeq" id="WP_072659660.1">
    <property type="nucleotide sequence ID" value="NZ_BDFD01000009.1"/>
</dbReference>
<evidence type="ECO:0000256" key="1">
    <source>
        <dbReference type="ARBA" id="ARBA00009084"/>
    </source>
</evidence>
<comment type="miscellaneous">
    <text evidence="5">There are 2 substrate-binding sites: the catalytic A site, and the non-catalytic B site that may play a role in the transfer of substrate or product between the active site and the solvent. Alternatively, the B site may bind allosteric effectors.</text>
</comment>
<dbReference type="Pfam" id="PF10415">
    <property type="entry name" value="FumaraseC_C"/>
    <property type="match status" value="1"/>
</dbReference>
<keyword evidence="4 5" id="KW-0456">Lyase</keyword>
<protein>
    <recommendedName>
        <fullName evidence="5">Fumarate hydratase class II</fullName>
        <shortName evidence="5">Fumarase C</shortName>
        <ecNumber evidence="5">4.2.1.2</ecNumber>
    </recommendedName>
    <alternativeName>
        <fullName evidence="5">Aerobic fumarase</fullName>
    </alternativeName>
    <alternativeName>
        <fullName evidence="5">Iron-independent fumarase</fullName>
    </alternativeName>
</protein>
<dbReference type="PANTHER" id="PTHR11444:SF22">
    <property type="entry name" value="FUMARATE HYDRATASE CLASS II"/>
    <property type="match status" value="1"/>
</dbReference>
<dbReference type="Proteomes" id="UP000231632">
    <property type="component" value="Unassembled WGS sequence"/>
</dbReference>
<sequence length="459" mass="49120">MTKTRIEKDSMGEMQVPETAMYGASTARAVDNFPVSDLRFSREFIRALGEIKLAAATSNLALGKLAEAQADLIRQAAAEVIAGDWDDQFVVDIFQTGSGTSTNMNANEVIAHRCAQISSSTYVHPNDHVNMGQSSNDVIPTAIHLASADLLVHTLLPALNYLHQALLVKADETMDAVKIGRTHLMDATPITIGQEISGWARQVELAIKRLETALPRITELAQGGTAVGTGLNTHPEFGSSCAAELSKAYGIEFREADNHFEAQAAQDAAVELSGQLKTVAVSLVKIANDVRLLNAGPRCGLGEITVPSVQPGSSIMPGKVNPVIAESMAQVCAQVIGNDAAITFGGASGLLDLNVMLPMMAHNLLESERLLASASRMFTDKCINGLVANRERCAEQIEWSMSMVTSLAPVIGYDRASQIAKQAVSEGKTVRQICLDESVMDEDELDRLLDPTSMLKPHA</sequence>
<dbReference type="EC" id="4.2.1.2" evidence="5"/>
<comment type="pathway">
    <text evidence="5">Carbohydrate metabolism; tricarboxylic acid cycle; (S)-malate from fumarate: step 1/1.</text>
</comment>
<dbReference type="SUPFAM" id="SSF48557">
    <property type="entry name" value="L-aspartase-like"/>
    <property type="match status" value="1"/>
</dbReference>
<comment type="catalytic activity">
    <reaction evidence="5">
        <text>(S)-malate = fumarate + H2O</text>
        <dbReference type="Rhea" id="RHEA:12460"/>
        <dbReference type="ChEBI" id="CHEBI:15377"/>
        <dbReference type="ChEBI" id="CHEBI:15589"/>
        <dbReference type="ChEBI" id="CHEBI:29806"/>
        <dbReference type="EC" id="4.2.1.2"/>
    </reaction>
</comment>
<dbReference type="Gene3D" id="1.20.200.10">
    <property type="entry name" value="Fumarase/aspartase (Central domain)"/>
    <property type="match status" value="1"/>
</dbReference>
<feature type="active site" evidence="5">
    <location>
        <position position="313"/>
    </location>
</feature>
<feature type="site" description="Important for catalytic activity" evidence="5">
    <location>
        <position position="326"/>
    </location>
</feature>
<dbReference type="Pfam" id="PF00206">
    <property type="entry name" value="Lyase_1"/>
    <property type="match status" value="1"/>
</dbReference>
<feature type="binding site" description="in site B" evidence="5">
    <location>
        <begin position="124"/>
        <end position="127"/>
    </location>
    <ligand>
        <name>substrate</name>
    </ligand>
</feature>
<gene>
    <name evidence="5" type="primary">fumC</name>
    <name evidence="8" type="ORF">MMIC_P1309</name>
</gene>
<dbReference type="OrthoDB" id="5288099at2"/>
<evidence type="ECO:0000256" key="4">
    <source>
        <dbReference type="ARBA" id="ARBA00023239"/>
    </source>
</evidence>
<feature type="binding site" evidence="5">
    <location>
        <position position="182"/>
    </location>
    <ligand>
        <name>substrate</name>
    </ligand>
</feature>
<feature type="binding site" evidence="5">
    <location>
        <begin position="98"/>
        <end position="100"/>
    </location>
    <ligand>
        <name>substrate</name>
    </ligand>
</feature>
<dbReference type="NCBIfam" id="NF008909">
    <property type="entry name" value="PRK12273.1"/>
    <property type="match status" value="1"/>
</dbReference>
<dbReference type="Gene3D" id="1.10.40.30">
    <property type="entry name" value="Fumarase/aspartase (C-terminal domain)"/>
    <property type="match status" value="1"/>
</dbReference>
<comment type="subunit">
    <text evidence="5">Homotetramer.</text>
</comment>
<dbReference type="InterPro" id="IPR000362">
    <property type="entry name" value="Fumarate_lyase_fam"/>
</dbReference>
<dbReference type="AlphaFoldDB" id="A0A1L8CN74"/>
<feature type="binding site" evidence="5">
    <location>
        <begin position="134"/>
        <end position="136"/>
    </location>
    <ligand>
        <name>substrate</name>
    </ligand>
</feature>